<evidence type="ECO:0000313" key="1">
    <source>
        <dbReference type="EMBL" id="MBD1364825.1"/>
    </source>
</evidence>
<proteinExistence type="predicted"/>
<dbReference type="Proteomes" id="UP000606600">
    <property type="component" value="Unassembled WGS sequence"/>
</dbReference>
<organism evidence="1 2">
    <name type="scientific">Mucilaginibacter pankratovii</name>
    <dbReference type="NCBI Taxonomy" id="2772110"/>
    <lineage>
        <taxon>Bacteria</taxon>
        <taxon>Pseudomonadati</taxon>
        <taxon>Bacteroidota</taxon>
        <taxon>Sphingobacteriia</taxon>
        <taxon>Sphingobacteriales</taxon>
        <taxon>Sphingobacteriaceae</taxon>
        <taxon>Mucilaginibacter</taxon>
    </lineage>
</organism>
<keyword evidence="2" id="KW-1185">Reference proteome</keyword>
<dbReference type="EMBL" id="JACWMY010000006">
    <property type="protein sequence ID" value="MBD1364825.1"/>
    <property type="molecule type" value="Genomic_DNA"/>
</dbReference>
<comment type="caution">
    <text evidence="1">The sequence shown here is derived from an EMBL/GenBank/DDBJ whole genome shotgun (WGS) entry which is preliminary data.</text>
</comment>
<sequence>MSIFRIFDFFRLNTDAAKQEADTATLWEDDYLQVEIIPSDNLAFLQQQLKIYSAFGEAHRTEEGFYTDIMARQSNPVPTTDKEFRADTLENILSGHGMPKYRRVEYGNDYFFEQKEVKTKAYGFKSFTLFFDVKGEFIENIWINIKQITSPAQLKIITSTLYDLGESYNLLLVDWNTDELIDLKDKRQISAYLR</sequence>
<gene>
    <name evidence="1" type="ORF">IDJ77_13470</name>
</gene>
<reference evidence="1 2" key="1">
    <citation type="submission" date="2020-09" db="EMBL/GenBank/DDBJ databases">
        <title>Novel species of Mucilaginibacter isolated from a glacier on the Tibetan Plateau.</title>
        <authorList>
            <person name="Liu Q."/>
            <person name="Xin Y.-H."/>
        </authorList>
    </citation>
    <scope>NUCLEOTIDE SEQUENCE [LARGE SCALE GENOMIC DNA]</scope>
    <source>
        <strain evidence="1 2">ZT4R22</strain>
    </source>
</reference>
<protein>
    <submittedName>
        <fullName evidence="1">Uncharacterized protein</fullName>
    </submittedName>
</protein>
<accession>A0ABR7WR92</accession>
<name>A0ABR7WR92_9SPHI</name>
<evidence type="ECO:0000313" key="2">
    <source>
        <dbReference type="Proteomes" id="UP000606600"/>
    </source>
</evidence>
<dbReference type="RefSeq" id="WP_191189485.1">
    <property type="nucleotide sequence ID" value="NZ_JACWMY010000006.1"/>
</dbReference>